<gene>
    <name evidence="2" type="ORF">ACFP3U_16185</name>
</gene>
<protein>
    <submittedName>
        <fullName evidence="2">Erythromycin esterase family protein</fullName>
        <ecNumber evidence="2">3.1.1.-</ecNumber>
    </submittedName>
</protein>
<dbReference type="EC" id="3.1.1.-" evidence="2"/>
<keyword evidence="2" id="KW-0378">Hydrolase</keyword>
<dbReference type="InterPro" id="IPR007815">
    <property type="entry name" value="Emycin_Estase"/>
</dbReference>
<sequence length="371" mass="40605">MTQDIRDLVPASCGLVAFGEPTHQEPAFGRVRNELFTQLVDRGFRSIALETDRVAALAVDAYVRDGIGSLDRVLGEGFSHGFGAQEPNRRLVTWMREYNRTRPAAERLAFHGFDAPTENTSAPSPRPYLEHARDYLGLGLDLDFDVAGTAGDDDRWSRTEAVMDAAESPGATADADRLRAVADDLLGQLHARAPELIENSSREEWERARTHLTAGIGLLRYHRQAARPMPLPERLAGLLATRDAIMAQNLFDIRSVEARRGGTLVFAHNAHLQRNPAHWRMGETDVTWNGAGRIVAALVGGEEYFFVAGSLGPRQPAQDAPSWSLTPPTEPPRTTTADPDPELPPGYFPLDAATVAGADALLYINDAQSLR</sequence>
<dbReference type="SUPFAM" id="SSF159501">
    <property type="entry name" value="EreA/ChaN-like"/>
    <property type="match status" value="1"/>
</dbReference>
<proteinExistence type="predicted"/>
<dbReference type="GO" id="GO:0016787">
    <property type="term" value="F:hydrolase activity"/>
    <property type="evidence" value="ECO:0007669"/>
    <property type="project" value="UniProtKB-KW"/>
</dbReference>
<dbReference type="RefSeq" id="WP_380226217.1">
    <property type="nucleotide sequence ID" value="NZ_JBHSOF010000018.1"/>
</dbReference>
<dbReference type="CDD" id="cd14728">
    <property type="entry name" value="Ere-like"/>
    <property type="match status" value="1"/>
</dbReference>
<accession>A0ABW0X6B1</accession>
<dbReference type="PANTHER" id="PTHR31299:SF0">
    <property type="entry name" value="ESTERASE, PUTATIVE (AFU_ORTHOLOGUE AFUA_1G05850)-RELATED"/>
    <property type="match status" value="1"/>
</dbReference>
<evidence type="ECO:0000313" key="2">
    <source>
        <dbReference type="EMBL" id="MFC5664519.1"/>
    </source>
</evidence>
<dbReference type="EMBL" id="JBHSOF010000018">
    <property type="protein sequence ID" value="MFC5664519.1"/>
    <property type="molecule type" value="Genomic_DNA"/>
</dbReference>
<keyword evidence="3" id="KW-1185">Reference proteome</keyword>
<dbReference type="Proteomes" id="UP001595975">
    <property type="component" value="Unassembled WGS sequence"/>
</dbReference>
<organism evidence="2 3">
    <name type="scientific">Kitasatospora misakiensis</name>
    <dbReference type="NCBI Taxonomy" id="67330"/>
    <lineage>
        <taxon>Bacteria</taxon>
        <taxon>Bacillati</taxon>
        <taxon>Actinomycetota</taxon>
        <taxon>Actinomycetes</taxon>
        <taxon>Kitasatosporales</taxon>
        <taxon>Streptomycetaceae</taxon>
        <taxon>Kitasatospora</taxon>
    </lineage>
</organism>
<dbReference type="InterPro" id="IPR052036">
    <property type="entry name" value="Hydrolase/PRTase-associated"/>
</dbReference>
<dbReference type="Gene3D" id="3.30.1870.10">
    <property type="entry name" value="EreA-like, domain 2"/>
    <property type="match status" value="1"/>
</dbReference>
<dbReference type="PANTHER" id="PTHR31299">
    <property type="entry name" value="ESTERASE, PUTATIVE (AFU_ORTHOLOGUE AFUA_1G05850)-RELATED"/>
    <property type="match status" value="1"/>
</dbReference>
<comment type="caution">
    <text evidence="2">The sequence shown here is derived from an EMBL/GenBank/DDBJ whole genome shotgun (WGS) entry which is preliminary data.</text>
</comment>
<dbReference type="Pfam" id="PF05139">
    <property type="entry name" value="Erythro_esteras"/>
    <property type="match status" value="1"/>
</dbReference>
<evidence type="ECO:0000256" key="1">
    <source>
        <dbReference type="SAM" id="MobiDB-lite"/>
    </source>
</evidence>
<evidence type="ECO:0000313" key="3">
    <source>
        <dbReference type="Proteomes" id="UP001595975"/>
    </source>
</evidence>
<name>A0ABW0X6B1_9ACTN</name>
<reference evidence="3" key="1">
    <citation type="journal article" date="2019" name="Int. J. Syst. Evol. Microbiol.">
        <title>The Global Catalogue of Microorganisms (GCM) 10K type strain sequencing project: providing services to taxonomists for standard genome sequencing and annotation.</title>
        <authorList>
            <consortium name="The Broad Institute Genomics Platform"/>
            <consortium name="The Broad Institute Genome Sequencing Center for Infectious Disease"/>
            <person name="Wu L."/>
            <person name="Ma J."/>
        </authorList>
    </citation>
    <scope>NUCLEOTIDE SEQUENCE [LARGE SCALE GENOMIC DNA]</scope>
    <source>
        <strain evidence="3">CGMCC 4.1437</strain>
    </source>
</reference>
<feature type="region of interest" description="Disordered" evidence="1">
    <location>
        <begin position="316"/>
        <end position="348"/>
    </location>
</feature>